<dbReference type="Pfam" id="PF00384">
    <property type="entry name" value="Molybdopterin"/>
    <property type="match status" value="1"/>
</dbReference>
<dbReference type="AlphaFoldDB" id="A0A556AU12"/>
<dbReference type="PANTHER" id="PTHR43742:SF10">
    <property type="entry name" value="TRIMETHYLAMINE-N-OXIDE REDUCTASE 2"/>
    <property type="match status" value="1"/>
</dbReference>
<dbReference type="SUPFAM" id="SSF50692">
    <property type="entry name" value="ADC-like"/>
    <property type="match status" value="1"/>
</dbReference>
<keyword evidence="5" id="KW-0560">Oxidoreductase</keyword>
<name>A0A556AU12_9BURK</name>
<evidence type="ECO:0000256" key="4">
    <source>
        <dbReference type="ARBA" id="ARBA00022723"/>
    </source>
</evidence>
<dbReference type="SUPFAM" id="SSF53706">
    <property type="entry name" value="Formate dehydrogenase/DMSO reductase, domains 1-3"/>
    <property type="match status" value="1"/>
</dbReference>
<feature type="domain" description="Molybdopterin dinucleotide-binding" evidence="7">
    <location>
        <begin position="621"/>
        <end position="737"/>
    </location>
</feature>
<dbReference type="Gene3D" id="3.90.55.10">
    <property type="entry name" value="Dimethylsulfoxide Reductase, domain 3"/>
    <property type="match status" value="1"/>
</dbReference>
<dbReference type="GO" id="GO:0030288">
    <property type="term" value="C:outer membrane-bounded periplasmic space"/>
    <property type="evidence" value="ECO:0007669"/>
    <property type="project" value="TreeGrafter"/>
</dbReference>
<organism evidence="8 9">
    <name type="scientific">Verticiella sediminum</name>
    <dbReference type="NCBI Taxonomy" id="1247510"/>
    <lineage>
        <taxon>Bacteria</taxon>
        <taxon>Pseudomonadati</taxon>
        <taxon>Pseudomonadota</taxon>
        <taxon>Betaproteobacteria</taxon>
        <taxon>Burkholderiales</taxon>
        <taxon>Alcaligenaceae</taxon>
        <taxon>Verticiella</taxon>
    </lineage>
</organism>
<dbReference type="Proteomes" id="UP000318405">
    <property type="component" value="Unassembled WGS sequence"/>
</dbReference>
<comment type="cofactor">
    <cofactor evidence="1">
        <name>Mo-bis(molybdopterin guanine dinucleotide)</name>
        <dbReference type="ChEBI" id="CHEBI:60539"/>
    </cofactor>
</comment>
<comment type="caution">
    <text evidence="8">The sequence shown here is derived from an EMBL/GenBank/DDBJ whole genome shotgun (WGS) entry which is preliminary data.</text>
</comment>
<dbReference type="GO" id="GO:0009055">
    <property type="term" value="F:electron transfer activity"/>
    <property type="evidence" value="ECO:0007669"/>
    <property type="project" value="TreeGrafter"/>
</dbReference>
<keyword evidence="3" id="KW-0500">Molybdenum</keyword>
<protein>
    <submittedName>
        <fullName evidence="8">Molybdopterin-dependent oxidoreductase</fullName>
    </submittedName>
</protein>
<keyword evidence="9" id="KW-1185">Reference proteome</keyword>
<evidence type="ECO:0000256" key="3">
    <source>
        <dbReference type="ARBA" id="ARBA00022505"/>
    </source>
</evidence>
<dbReference type="InterPro" id="IPR041954">
    <property type="entry name" value="CT_DMSOR/BSOR/TMAOR"/>
</dbReference>
<dbReference type="InterPro" id="IPR050612">
    <property type="entry name" value="Prok_Mopterin_Oxidored"/>
</dbReference>
<feature type="domain" description="Molybdopterin oxidoreductase" evidence="6">
    <location>
        <begin position="48"/>
        <end position="505"/>
    </location>
</feature>
<dbReference type="GO" id="GO:0043546">
    <property type="term" value="F:molybdopterin cofactor binding"/>
    <property type="evidence" value="ECO:0007669"/>
    <property type="project" value="InterPro"/>
</dbReference>
<evidence type="ECO:0000259" key="6">
    <source>
        <dbReference type="Pfam" id="PF00384"/>
    </source>
</evidence>
<gene>
    <name evidence="8" type="ORF">FOZ76_09385</name>
</gene>
<dbReference type="Gene3D" id="2.40.40.20">
    <property type="match status" value="1"/>
</dbReference>
<dbReference type="Pfam" id="PF01568">
    <property type="entry name" value="Molydop_binding"/>
    <property type="match status" value="1"/>
</dbReference>
<evidence type="ECO:0000256" key="2">
    <source>
        <dbReference type="ARBA" id="ARBA00010312"/>
    </source>
</evidence>
<evidence type="ECO:0000256" key="1">
    <source>
        <dbReference type="ARBA" id="ARBA00001942"/>
    </source>
</evidence>
<evidence type="ECO:0000313" key="8">
    <source>
        <dbReference type="EMBL" id="TSH96438.1"/>
    </source>
</evidence>
<dbReference type="CDD" id="cd02793">
    <property type="entry name" value="MopB_CT_DMSOR-BSOR-TMAOR"/>
    <property type="match status" value="1"/>
</dbReference>
<dbReference type="GO" id="GO:0009061">
    <property type="term" value="P:anaerobic respiration"/>
    <property type="evidence" value="ECO:0007669"/>
    <property type="project" value="TreeGrafter"/>
</dbReference>
<dbReference type="InterPro" id="IPR006655">
    <property type="entry name" value="Mopterin_OxRdtase_prok_CS"/>
</dbReference>
<keyword evidence="4" id="KW-0479">Metal-binding</keyword>
<dbReference type="PROSITE" id="PS00932">
    <property type="entry name" value="MOLYBDOPTERIN_PROK_3"/>
    <property type="match status" value="1"/>
</dbReference>
<evidence type="ECO:0000256" key="5">
    <source>
        <dbReference type="ARBA" id="ARBA00023002"/>
    </source>
</evidence>
<dbReference type="OrthoDB" id="9815647at2"/>
<dbReference type="Gene3D" id="3.40.228.10">
    <property type="entry name" value="Dimethylsulfoxide Reductase, domain 2"/>
    <property type="match status" value="1"/>
</dbReference>
<proteinExistence type="inferred from homology"/>
<evidence type="ECO:0000313" key="9">
    <source>
        <dbReference type="Proteomes" id="UP000318405"/>
    </source>
</evidence>
<dbReference type="InterPro" id="IPR009010">
    <property type="entry name" value="Asp_de-COase-like_dom_sf"/>
</dbReference>
<sequence>MTKRYTSTHWGIYEVLQASEGPRLAPFFADPDPSPIGLGMLEASHELRVARPSVRRSVLEAGLGAHPERRGNEPFVEVDWDTGLDLAASALREVIRRGGNEAVFGGSYGWSSAGRFHHAQSQVHRFLNSIGGYVRHVDSYSLGAARVVMPHIVAGMDELMAQHTSWDVLRAHTRLFITFGGVPRKNAQVNPGGAAEHRVRAGLAAMAEAGTRFVNISPVASDLDTGREFTWLPVRPNTDTALMLGMAHTLATENLHDRSFLERYCAGYAHFERYLLGADDGQPKHADWAAGICGVPAATIRQLARDAAAARTMLNISWSLQRSDHGEQPFWMLVTLAAMLGQIGLPGGGFGVGYGASNLMGMDHPRFSGPTLPQGQNAVRAFIPVARLADMLENPGGAFTYNGSTHRYPAIELIYWAGGNPFHHHQDLQRLAAAWRRVPHVIVNEPFWTPTARMADIVFPATTTLEREDIGFATRERYMIAMHPVQPPHAEARDDYAIFTGLAERLGAGAAFTEGRSVRDWLRHLYDDCRPRAARVGVELPEFDSFFAAGIFDIGERARPVVMLEDFRRDPAAHPLRTPSGRIEIHSERVAGFGYADCPGHPVWLAPEEWLGSAKAERYPLHMLSDQPHTKLHSQYDHARLSRENRIHGREPILMHPADAAARGIGEHDLVRVHNARGSTLAAAVLSERIARGVVKLSTGAWYDPGPDGLEKHGNPNALTLDRGASSLSQGCIAQTCLVDVERWTGQAPPVTAFDMPDIVARNTSR</sequence>
<dbReference type="InterPro" id="IPR006657">
    <property type="entry name" value="MoPterin_dinucl-bd_dom"/>
</dbReference>
<accession>A0A556AU12</accession>
<dbReference type="EMBL" id="VLTJ01000016">
    <property type="protein sequence ID" value="TSH96438.1"/>
    <property type="molecule type" value="Genomic_DNA"/>
</dbReference>
<dbReference type="Gene3D" id="3.40.50.740">
    <property type="match status" value="1"/>
</dbReference>
<dbReference type="GO" id="GO:0016491">
    <property type="term" value="F:oxidoreductase activity"/>
    <property type="evidence" value="ECO:0007669"/>
    <property type="project" value="UniProtKB-KW"/>
</dbReference>
<comment type="similarity">
    <text evidence="2">Belongs to the prokaryotic molybdopterin-containing oxidoreductase family.</text>
</comment>
<dbReference type="GO" id="GO:0030151">
    <property type="term" value="F:molybdenum ion binding"/>
    <property type="evidence" value="ECO:0007669"/>
    <property type="project" value="TreeGrafter"/>
</dbReference>
<reference evidence="8 9" key="1">
    <citation type="submission" date="2019-07" db="EMBL/GenBank/DDBJ databases">
        <title>Qingshengfaniella alkalisoli gen. nov., sp. nov., isolated from saline soil.</title>
        <authorList>
            <person name="Xu L."/>
            <person name="Huang X.-X."/>
            <person name="Sun J.-Q."/>
        </authorList>
    </citation>
    <scope>NUCLEOTIDE SEQUENCE [LARGE SCALE GENOMIC DNA]</scope>
    <source>
        <strain evidence="8 9">DSM 27279</strain>
    </source>
</reference>
<evidence type="ECO:0000259" key="7">
    <source>
        <dbReference type="Pfam" id="PF01568"/>
    </source>
</evidence>
<dbReference type="RefSeq" id="WP_143947888.1">
    <property type="nucleotide sequence ID" value="NZ_BAABMB010000002.1"/>
</dbReference>
<dbReference type="PANTHER" id="PTHR43742">
    <property type="entry name" value="TRIMETHYLAMINE-N-OXIDE REDUCTASE"/>
    <property type="match status" value="1"/>
</dbReference>
<dbReference type="InterPro" id="IPR006656">
    <property type="entry name" value="Mopterin_OxRdtase"/>
</dbReference>